<evidence type="ECO:0000256" key="3">
    <source>
        <dbReference type="ARBA" id="ARBA00021495"/>
    </source>
</evidence>
<dbReference type="Pfam" id="PF01627">
    <property type="entry name" value="Hpt"/>
    <property type="match status" value="1"/>
</dbReference>
<dbReference type="CDD" id="cd16916">
    <property type="entry name" value="HATPase_CheA-like"/>
    <property type="match status" value="1"/>
</dbReference>
<dbReference type="Gene3D" id="3.30.565.10">
    <property type="entry name" value="Histidine kinase-like ATPase, C-terminal domain"/>
    <property type="match status" value="1"/>
</dbReference>
<gene>
    <name evidence="17" type="ORF">CVM52_17465</name>
</gene>
<dbReference type="SMART" id="SM00073">
    <property type="entry name" value="HPT"/>
    <property type="match status" value="1"/>
</dbReference>
<dbReference type="Gene3D" id="2.30.30.40">
    <property type="entry name" value="SH3 Domains"/>
    <property type="match status" value="1"/>
</dbReference>
<dbReference type="Gene3D" id="1.10.287.560">
    <property type="entry name" value="Histidine kinase CheA-like, homodimeric domain"/>
    <property type="match status" value="1"/>
</dbReference>
<dbReference type="InterPro" id="IPR004358">
    <property type="entry name" value="Sig_transdc_His_kin-like_C"/>
</dbReference>
<evidence type="ECO:0000256" key="2">
    <source>
        <dbReference type="ARBA" id="ARBA00012438"/>
    </source>
</evidence>
<keyword evidence="7" id="KW-0547">Nucleotide-binding</keyword>
<reference evidence="17 18" key="1">
    <citation type="journal article" date="2018" name="Int. J. Syst. Evol. Microbiol.">
        <title>Pseudooceanicola lipolyticus sp. nov., a marine alphaproteobacterium, reclassification of Oceanicola flagellatus as Pseudooceanicola flagellatus comb. nov. and emended description of the genus Pseudooceanicola.</title>
        <authorList>
            <person name="Huang M.-M."/>
            <person name="Guo L.-L."/>
            <person name="Wu Y.-H."/>
            <person name="Lai Q.-L."/>
            <person name="Shao Z.-Z."/>
            <person name="Wang C.-S."/>
            <person name="Wu M."/>
            <person name="Xu X.-W."/>
        </authorList>
    </citation>
    <scope>NUCLEOTIDE SEQUENCE [LARGE SCALE GENOMIC DNA]</scope>
    <source>
        <strain evidence="17 18">157</strain>
    </source>
</reference>
<dbReference type="InterPro" id="IPR051315">
    <property type="entry name" value="Bact_Chemotaxis_CheA"/>
</dbReference>
<dbReference type="AlphaFoldDB" id="A0A2M8IY15"/>
<dbReference type="SMART" id="SM00387">
    <property type="entry name" value="HATPase_c"/>
    <property type="match status" value="1"/>
</dbReference>
<organism evidence="17 18">
    <name type="scientific">Pseudooceanicola lipolyticus</name>
    <dbReference type="NCBI Taxonomy" id="2029104"/>
    <lineage>
        <taxon>Bacteria</taxon>
        <taxon>Pseudomonadati</taxon>
        <taxon>Pseudomonadota</taxon>
        <taxon>Alphaproteobacteria</taxon>
        <taxon>Rhodobacterales</taxon>
        <taxon>Paracoccaceae</taxon>
        <taxon>Pseudooceanicola</taxon>
    </lineage>
</organism>
<dbReference type="SUPFAM" id="SSF55874">
    <property type="entry name" value="ATPase domain of HSP90 chaperone/DNA topoisomerase II/histidine kinase"/>
    <property type="match status" value="1"/>
</dbReference>
<evidence type="ECO:0000256" key="13">
    <source>
        <dbReference type="SAM" id="MobiDB-lite"/>
    </source>
</evidence>
<evidence type="ECO:0000256" key="5">
    <source>
        <dbReference type="ARBA" id="ARBA00022553"/>
    </source>
</evidence>
<feature type="region of interest" description="Disordered" evidence="13">
    <location>
        <begin position="247"/>
        <end position="279"/>
    </location>
</feature>
<dbReference type="PANTHER" id="PTHR43395">
    <property type="entry name" value="SENSOR HISTIDINE KINASE CHEA"/>
    <property type="match status" value="1"/>
</dbReference>
<dbReference type="InterPro" id="IPR005467">
    <property type="entry name" value="His_kinase_dom"/>
</dbReference>
<accession>A0A2M8IY15</accession>
<evidence type="ECO:0000256" key="1">
    <source>
        <dbReference type="ARBA" id="ARBA00000085"/>
    </source>
</evidence>
<dbReference type="SUPFAM" id="SSF47226">
    <property type="entry name" value="Histidine-containing phosphotransfer domain, HPT domain"/>
    <property type="match status" value="1"/>
</dbReference>
<evidence type="ECO:0000256" key="6">
    <source>
        <dbReference type="ARBA" id="ARBA00022679"/>
    </source>
</evidence>
<dbReference type="EMBL" id="PGTB01000095">
    <property type="protein sequence ID" value="PJE35374.1"/>
    <property type="molecule type" value="Genomic_DNA"/>
</dbReference>
<dbReference type="PANTHER" id="PTHR43395:SF10">
    <property type="entry name" value="CHEMOTAXIS PROTEIN CHEA"/>
    <property type="match status" value="1"/>
</dbReference>
<evidence type="ECO:0000256" key="4">
    <source>
        <dbReference type="ARBA" id="ARBA00022500"/>
    </source>
</evidence>
<evidence type="ECO:0000256" key="10">
    <source>
        <dbReference type="ARBA" id="ARBA00023012"/>
    </source>
</evidence>
<evidence type="ECO:0000256" key="11">
    <source>
        <dbReference type="ARBA" id="ARBA00035100"/>
    </source>
</evidence>
<dbReference type="SMART" id="SM00260">
    <property type="entry name" value="CheW"/>
    <property type="match status" value="1"/>
</dbReference>
<feature type="compositionally biased region" description="Pro residues" evidence="13">
    <location>
        <begin position="263"/>
        <end position="272"/>
    </location>
</feature>
<dbReference type="GO" id="GO:0005737">
    <property type="term" value="C:cytoplasm"/>
    <property type="evidence" value="ECO:0007669"/>
    <property type="project" value="InterPro"/>
</dbReference>
<comment type="catalytic activity">
    <reaction evidence="1">
        <text>ATP + protein L-histidine = ADP + protein N-phospho-L-histidine.</text>
        <dbReference type="EC" id="2.7.13.3"/>
    </reaction>
</comment>
<dbReference type="OrthoDB" id="9803176at2"/>
<sequence length="684" mass="72392">MSHANDIRNTFFQECDDLLEALEDGLGQIDAGLGSGAVEDDTVNAVFRAVHSIKGGAAAFGLDQLVTFAHGFENVLDAMRARTLPPDAAVIRLCFRATDHLADLVRAGRDNVNLEPSAGAALADQLAALVAGPDTALAEEPGFVPLAIGLDLPAGSPEPPGRFTIRFTPTSALYASGNDPALLLRAVAELGELTSTVEDSALPPLEELVPEASYLGWTLMLETFEGEPAIREVFEFVEGLCQLEISRDPPPATAAPNRAPLAGPMPPHPSPPAAAAASPRPRATVRVNLEQVDRLINLVGELVINQAVLAQCVDEAGLHDRGDLATRLDEFRNLARDIQDSVMAIRAQPVKPLFQRMARILREASDLAGKPVRLMTEGDSTEIDKTLIERLVDPLTHMIRNAVDHGLETPAARRATGKPEIGQVTLSAAHRSGRVVIEVADDGAGINRPRVFRMAAEKGLIAPDTVLNEAEIDNLLFLPGFSTAPKVSDLSGRGVGMDVVRSAIEKLGGRVSLRSRPGHGTTLSISLPLTLAVLDGMVVEVAGQTMVVPLSAIVETLRPRAGALHPLGRDNQVVSVRNRLVPIIDLGVVFGQRRVPAPVADMVLLLVEAGEGGNWALAVDRIFDQRQVVIKGLEANCGPVPGVAAATILGDGNIALIIDPEDIARRAAPAVARGARSTLEEAEP</sequence>
<dbReference type="CDD" id="cd00731">
    <property type="entry name" value="CheA_reg"/>
    <property type="match status" value="1"/>
</dbReference>
<comment type="function">
    <text evidence="11">Involved in the transmission of sensory signals from the chemoreceptors to the flagellar motors. CheA is autophosphorylated; it can transfer its phosphate group to either CheB or CheY.</text>
</comment>
<dbReference type="InterPro" id="IPR003594">
    <property type="entry name" value="HATPase_dom"/>
</dbReference>
<evidence type="ECO:0000259" key="16">
    <source>
        <dbReference type="PROSITE" id="PS50894"/>
    </source>
</evidence>
<name>A0A2M8IY15_9RHOB</name>
<evidence type="ECO:0000256" key="7">
    <source>
        <dbReference type="ARBA" id="ARBA00022741"/>
    </source>
</evidence>
<dbReference type="GO" id="GO:0000155">
    <property type="term" value="F:phosphorelay sensor kinase activity"/>
    <property type="evidence" value="ECO:0007669"/>
    <property type="project" value="InterPro"/>
</dbReference>
<keyword evidence="5 12" id="KW-0597">Phosphoprotein</keyword>
<evidence type="ECO:0000256" key="12">
    <source>
        <dbReference type="PROSITE-ProRule" id="PRU00110"/>
    </source>
</evidence>
<dbReference type="PRINTS" id="PR00344">
    <property type="entry name" value="BCTRLSENSOR"/>
</dbReference>
<dbReference type="GO" id="GO:0006935">
    <property type="term" value="P:chemotaxis"/>
    <property type="evidence" value="ECO:0007669"/>
    <property type="project" value="UniProtKB-KW"/>
</dbReference>
<dbReference type="Pfam" id="PF02518">
    <property type="entry name" value="HATPase_c"/>
    <property type="match status" value="1"/>
</dbReference>
<dbReference type="Pfam" id="PF01584">
    <property type="entry name" value="CheW"/>
    <property type="match status" value="1"/>
</dbReference>
<feature type="domain" description="HPt" evidence="16">
    <location>
        <begin position="1"/>
        <end position="108"/>
    </location>
</feature>
<evidence type="ECO:0000259" key="15">
    <source>
        <dbReference type="PROSITE" id="PS50851"/>
    </source>
</evidence>
<evidence type="ECO:0000313" key="18">
    <source>
        <dbReference type="Proteomes" id="UP000231553"/>
    </source>
</evidence>
<dbReference type="PROSITE" id="PS50851">
    <property type="entry name" value="CHEW"/>
    <property type="match status" value="1"/>
</dbReference>
<feature type="domain" description="Histidine kinase" evidence="14">
    <location>
        <begin position="328"/>
        <end position="531"/>
    </location>
</feature>
<evidence type="ECO:0000313" key="17">
    <source>
        <dbReference type="EMBL" id="PJE35374.1"/>
    </source>
</evidence>
<dbReference type="SUPFAM" id="SSF47384">
    <property type="entry name" value="Homodimeric domain of signal transducing histidine kinase"/>
    <property type="match status" value="1"/>
</dbReference>
<dbReference type="GO" id="GO:0005524">
    <property type="term" value="F:ATP binding"/>
    <property type="evidence" value="ECO:0007669"/>
    <property type="project" value="UniProtKB-KW"/>
</dbReference>
<dbReference type="PROSITE" id="PS50894">
    <property type="entry name" value="HPT"/>
    <property type="match status" value="1"/>
</dbReference>
<feature type="domain" description="CheW-like" evidence="15">
    <location>
        <begin position="533"/>
        <end position="669"/>
    </location>
</feature>
<dbReference type="SMART" id="SM01231">
    <property type="entry name" value="H-kinase_dim"/>
    <property type="match status" value="1"/>
</dbReference>
<dbReference type="EC" id="2.7.13.3" evidence="2"/>
<dbReference type="InterPro" id="IPR036890">
    <property type="entry name" value="HATPase_C_sf"/>
</dbReference>
<evidence type="ECO:0000256" key="9">
    <source>
        <dbReference type="ARBA" id="ARBA00022840"/>
    </source>
</evidence>
<dbReference type="InterPro" id="IPR008207">
    <property type="entry name" value="Sig_transdc_His_kin_Hpt_dom"/>
</dbReference>
<dbReference type="InterPro" id="IPR004105">
    <property type="entry name" value="CheA-like_dim"/>
</dbReference>
<dbReference type="InterPro" id="IPR036097">
    <property type="entry name" value="HisK_dim/P_sf"/>
</dbReference>
<dbReference type="SUPFAM" id="SSF50341">
    <property type="entry name" value="CheW-like"/>
    <property type="match status" value="1"/>
</dbReference>
<keyword evidence="10" id="KW-0902">Two-component regulatory system</keyword>
<evidence type="ECO:0000259" key="14">
    <source>
        <dbReference type="PROSITE" id="PS50109"/>
    </source>
</evidence>
<dbReference type="PROSITE" id="PS50109">
    <property type="entry name" value="HIS_KIN"/>
    <property type="match status" value="1"/>
</dbReference>
<dbReference type="RefSeq" id="WP_100163743.1">
    <property type="nucleotide sequence ID" value="NZ_PGTB01000095.1"/>
</dbReference>
<dbReference type="InterPro" id="IPR037006">
    <property type="entry name" value="CheA-like_homodim_sf"/>
</dbReference>
<feature type="modified residue" description="Phosphohistidine" evidence="12">
    <location>
        <position position="51"/>
    </location>
</feature>
<evidence type="ECO:0000256" key="8">
    <source>
        <dbReference type="ARBA" id="ARBA00022777"/>
    </source>
</evidence>
<dbReference type="Gene3D" id="1.20.120.160">
    <property type="entry name" value="HPT domain"/>
    <property type="match status" value="1"/>
</dbReference>
<keyword evidence="9" id="KW-0067">ATP-binding</keyword>
<keyword evidence="18" id="KW-1185">Reference proteome</keyword>
<dbReference type="Proteomes" id="UP000231553">
    <property type="component" value="Unassembled WGS sequence"/>
</dbReference>
<keyword evidence="8" id="KW-0418">Kinase</keyword>
<dbReference type="InterPro" id="IPR002545">
    <property type="entry name" value="CheW-lke_dom"/>
</dbReference>
<protein>
    <recommendedName>
        <fullName evidence="3">Chemotaxis protein CheA</fullName>
        <ecNumber evidence="2">2.7.13.3</ecNumber>
    </recommendedName>
</protein>
<dbReference type="InterPro" id="IPR036641">
    <property type="entry name" value="HPT_dom_sf"/>
</dbReference>
<dbReference type="Pfam" id="PF02895">
    <property type="entry name" value="H-kinase_dim"/>
    <property type="match status" value="1"/>
</dbReference>
<comment type="caution">
    <text evidence="17">The sequence shown here is derived from an EMBL/GenBank/DDBJ whole genome shotgun (WGS) entry which is preliminary data.</text>
</comment>
<keyword evidence="6" id="KW-0808">Transferase</keyword>
<dbReference type="InterPro" id="IPR036061">
    <property type="entry name" value="CheW-like_dom_sf"/>
</dbReference>
<dbReference type="FunFam" id="3.30.565.10:FF:000016">
    <property type="entry name" value="Chemotaxis protein CheA, putative"/>
    <property type="match status" value="1"/>
</dbReference>
<dbReference type="CDD" id="cd00088">
    <property type="entry name" value="HPT"/>
    <property type="match status" value="1"/>
</dbReference>
<keyword evidence="4" id="KW-0145">Chemotaxis</keyword>
<proteinExistence type="predicted"/>